<evidence type="ECO:0000256" key="1">
    <source>
        <dbReference type="ARBA" id="ARBA00009995"/>
    </source>
</evidence>
<organism evidence="3 4">
    <name type="scientific">Buddleja alternifolia</name>
    <dbReference type="NCBI Taxonomy" id="168488"/>
    <lineage>
        <taxon>Eukaryota</taxon>
        <taxon>Viridiplantae</taxon>
        <taxon>Streptophyta</taxon>
        <taxon>Embryophyta</taxon>
        <taxon>Tracheophyta</taxon>
        <taxon>Spermatophyta</taxon>
        <taxon>Magnoliopsida</taxon>
        <taxon>eudicotyledons</taxon>
        <taxon>Gunneridae</taxon>
        <taxon>Pentapetalae</taxon>
        <taxon>asterids</taxon>
        <taxon>lamiids</taxon>
        <taxon>Lamiales</taxon>
        <taxon>Scrophulariaceae</taxon>
        <taxon>Buddlejeae</taxon>
        <taxon>Buddleja</taxon>
    </lineage>
</organism>
<dbReference type="SUPFAM" id="SSF53756">
    <property type="entry name" value="UDP-Glycosyltransferase/glycogen phosphorylase"/>
    <property type="match status" value="1"/>
</dbReference>
<keyword evidence="2" id="KW-0808">Transferase</keyword>
<reference evidence="3" key="1">
    <citation type="submission" date="2019-10" db="EMBL/GenBank/DDBJ databases">
        <authorList>
            <person name="Zhang R."/>
            <person name="Pan Y."/>
            <person name="Wang J."/>
            <person name="Ma R."/>
            <person name="Yu S."/>
        </authorList>
    </citation>
    <scope>NUCLEOTIDE SEQUENCE</scope>
    <source>
        <strain evidence="3">LA-IB0</strain>
        <tissue evidence="3">Leaf</tissue>
    </source>
</reference>
<name>A0AAV6XNS0_9LAMI</name>
<evidence type="ECO:0000256" key="2">
    <source>
        <dbReference type="ARBA" id="ARBA00022676"/>
    </source>
</evidence>
<protein>
    <submittedName>
        <fullName evidence="3">Uncharacterized protein</fullName>
    </submittedName>
</protein>
<dbReference type="GO" id="GO:0035251">
    <property type="term" value="F:UDP-glucosyltransferase activity"/>
    <property type="evidence" value="ECO:0007669"/>
    <property type="project" value="InterPro"/>
</dbReference>
<keyword evidence="4" id="KW-1185">Reference proteome</keyword>
<dbReference type="PANTHER" id="PTHR48048">
    <property type="entry name" value="GLYCOSYLTRANSFERASE"/>
    <property type="match status" value="1"/>
</dbReference>
<comment type="caution">
    <text evidence="3">The sequence shown here is derived from an EMBL/GenBank/DDBJ whole genome shotgun (WGS) entry which is preliminary data.</text>
</comment>
<dbReference type="Gene3D" id="3.40.50.2000">
    <property type="entry name" value="Glycogen Phosphorylase B"/>
    <property type="match status" value="1"/>
</dbReference>
<dbReference type="AlphaFoldDB" id="A0AAV6XNS0"/>
<dbReference type="InterPro" id="IPR050481">
    <property type="entry name" value="UDP-glycosyltransf_plant"/>
</dbReference>
<dbReference type="PANTHER" id="PTHR48048:SF76">
    <property type="entry name" value="UDP-GLYCOSYLTRANSFERASE 708D1-LIKE"/>
    <property type="match status" value="1"/>
</dbReference>
<evidence type="ECO:0000313" key="4">
    <source>
        <dbReference type="Proteomes" id="UP000826271"/>
    </source>
</evidence>
<evidence type="ECO:0000313" key="3">
    <source>
        <dbReference type="EMBL" id="KAG8384651.1"/>
    </source>
</evidence>
<gene>
    <name evidence="3" type="ORF">BUALT_Bualt04G0140100</name>
</gene>
<accession>A0AAV6XNS0</accession>
<dbReference type="EMBL" id="WHWC01000004">
    <property type="protein sequence ID" value="KAG8384651.1"/>
    <property type="molecule type" value="Genomic_DNA"/>
</dbReference>
<sequence>MATLITSSPHVALFPCAGMGHLLPFLHLAAMLTSRGCTVTVITAHPTVSTAKLDHLSTFFATHPHIRRLPFQLLPYKKSNFTNDDPFFIQVETIANSLHLLYPLISSLSPSLSAIFADFPVTNTITNLASDLSIPTYTVITTSATFFSVTSHLPQLARNKNHIEVPGLGPTPVSNIPPPLRNPNHFFTANICSNVPSLNKVKGILINTSIRSNQKRSRRSLVTK</sequence>
<proteinExistence type="inferred from homology"/>
<comment type="similarity">
    <text evidence="1">Belongs to the UDP-glycosyltransferase family.</text>
</comment>
<keyword evidence="2" id="KW-0328">Glycosyltransferase</keyword>
<dbReference type="Proteomes" id="UP000826271">
    <property type="component" value="Unassembled WGS sequence"/>
</dbReference>